<dbReference type="Gene3D" id="3.10.350.10">
    <property type="entry name" value="LysM domain"/>
    <property type="match status" value="1"/>
</dbReference>
<accession>B4CW40</accession>
<comment type="caution">
    <text evidence="2">The sequence shown here is derived from an EMBL/GenBank/DDBJ whole genome shotgun (WGS) entry which is preliminary data.</text>
</comment>
<dbReference type="SMART" id="SM00257">
    <property type="entry name" value="LysM"/>
    <property type="match status" value="1"/>
</dbReference>
<dbReference type="SUPFAM" id="SSF54106">
    <property type="entry name" value="LysM domain"/>
    <property type="match status" value="1"/>
</dbReference>
<feature type="domain" description="LysM" evidence="1">
    <location>
        <begin position="109"/>
        <end position="152"/>
    </location>
</feature>
<dbReference type="Pfam" id="PF01476">
    <property type="entry name" value="LysM"/>
    <property type="match status" value="1"/>
</dbReference>
<dbReference type="InterPro" id="IPR018392">
    <property type="entry name" value="LysM"/>
</dbReference>
<evidence type="ECO:0000259" key="1">
    <source>
        <dbReference type="PROSITE" id="PS51782"/>
    </source>
</evidence>
<name>B4CW40_9BACT</name>
<dbReference type="CDD" id="cd00118">
    <property type="entry name" value="LysM"/>
    <property type="match status" value="1"/>
</dbReference>
<dbReference type="PROSITE" id="PS51782">
    <property type="entry name" value="LYSM"/>
    <property type="match status" value="1"/>
</dbReference>
<reference evidence="2 3" key="1">
    <citation type="journal article" date="2011" name="J. Bacteriol.">
        <title>Genome sequence of Chthoniobacter flavus Ellin428, an aerobic heterotrophic soil bacterium.</title>
        <authorList>
            <person name="Kant R."/>
            <person name="van Passel M.W."/>
            <person name="Palva A."/>
            <person name="Lucas S."/>
            <person name="Lapidus A."/>
            <person name="Glavina Del Rio T."/>
            <person name="Dalin E."/>
            <person name="Tice H."/>
            <person name="Bruce D."/>
            <person name="Goodwin L."/>
            <person name="Pitluck S."/>
            <person name="Larimer F.W."/>
            <person name="Land M.L."/>
            <person name="Hauser L."/>
            <person name="Sangwan P."/>
            <person name="de Vos W.M."/>
            <person name="Janssen P.H."/>
            <person name="Smidt H."/>
        </authorList>
    </citation>
    <scope>NUCLEOTIDE SEQUENCE [LARGE SCALE GENOMIC DNA]</scope>
    <source>
        <strain evidence="2 3">Ellin428</strain>
    </source>
</reference>
<dbReference type="Proteomes" id="UP000005824">
    <property type="component" value="Unassembled WGS sequence"/>
</dbReference>
<evidence type="ECO:0000313" key="2">
    <source>
        <dbReference type="EMBL" id="EDY21632.1"/>
    </source>
</evidence>
<dbReference type="AlphaFoldDB" id="B4CW40"/>
<gene>
    <name evidence="2" type="ORF">CfE428DRAFT_0877</name>
</gene>
<sequence>MKALIIIFLTVVIFGGAALVGYKVFLQPQIALKKEQAQPPPPPPPDPTLPEFNKCVAIRKGGKVIEARDAFYGFIERYPESTKIEDAKNLLGEINTDILLSTIAAPEKESYTVQKGDVISRVANRMKTTPELIMRANNLPRSMLYINQKISATQVDFSLVISRKRDKVTVLNKGKFFKQYAVLEWPPLYAKTARKEGPGGKVLPMEKKMGKVTDKISWLNGQRVTFNDKGYLSSTHWIQINIKECTLHSVAEEGGQKPTGGGIRLTPDALDELDAMLSKGDAVTLEQ</sequence>
<dbReference type="STRING" id="497964.CfE428DRAFT_0877"/>
<organism evidence="2 3">
    <name type="scientific">Chthoniobacter flavus Ellin428</name>
    <dbReference type="NCBI Taxonomy" id="497964"/>
    <lineage>
        <taxon>Bacteria</taxon>
        <taxon>Pseudomonadati</taxon>
        <taxon>Verrucomicrobiota</taxon>
        <taxon>Spartobacteria</taxon>
        <taxon>Chthoniobacterales</taxon>
        <taxon>Chthoniobacteraceae</taxon>
        <taxon>Chthoniobacter</taxon>
    </lineage>
</organism>
<proteinExistence type="predicted"/>
<evidence type="ECO:0000313" key="3">
    <source>
        <dbReference type="Proteomes" id="UP000005824"/>
    </source>
</evidence>
<dbReference type="eggNOG" id="COG1376">
    <property type="taxonomic scope" value="Bacteria"/>
</dbReference>
<dbReference type="InParanoid" id="B4CW40"/>
<keyword evidence="3" id="KW-1185">Reference proteome</keyword>
<dbReference type="InterPro" id="IPR036779">
    <property type="entry name" value="LysM_dom_sf"/>
</dbReference>
<dbReference type="RefSeq" id="WP_006978204.1">
    <property type="nucleotide sequence ID" value="NZ_ABVL01000002.1"/>
</dbReference>
<dbReference type="EMBL" id="ABVL01000002">
    <property type="protein sequence ID" value="EDY21632.1"/>
    <property type="molecule type" value="Genomic_DNA"/>
</dbReference>
<protein>
    <submittedName>
        <fullName evidence="2">Peptidoglycan-binding LysM</fullName>
    </submittedName>
</protein>